<proteinExistence type="predicted"/>
<gene>
    <name evidence="2" type="ORF">ACFSBW_17595</name>
</gene>
<evidence type="ECO:0000313" key="3">
    <source>
        <dbReference type="Proteomes" id="UP001597052"/>
    </source>
</evidence>
<sequence>MHELTGFQRDMIYCIAALDKPYGLEIGRELEEYSSTEVNHGRLYPNLNQLVEEGLVKKDQKDDRTNLYTLTPLGRELIVERRQWEDDKLQATEINFD</sequence>
<accession>A0ABD6DES0</accession>
<organism evidence="2 3">
    <name type="scientific">Halohasta litorea</name>
    <dbReference type="NCBI Taxonomy" id="869891"/>
    <lineage>
        <taxon>Archaea</taxon>
        <taxon>Methanobacteriati</taxon>
        <taxon>Methanobacteriota</taxon>
        <taxon>Stenosarchaea group</taxon>
        <taxon>Halobacteria</taxon>
        <taxon>Halobacteriales</taxon>
        <taxon>Haloferacaceae</taxon>
        <taxon>Halohasta</taxon>
    </lineage>
</organism>
<feature type="domain" description="Transcription regulator PadR N-terminal" evidence="1">
    <location>
        <begin position="19"/>
        <end position="77"/>
    </location>
</feature>
<dbReference type="InterPro" id="IPR005149">
    <property type="entry name" value="Tscrpt_reg_PadR_N"/>
</dbReference>
<name>A0ABD6DES0_9EURY</name>
<dbReference type="EMBL" id="JBHUDM010000007">
    <property type="protein sequence ID" value="MFD1643679.1"/>
    <property type="molecule type" value="Genomic_DNA"/>
</dbReference>
<dbReference type="Gene3D" id="1.10.10.10">
    <property type="entry name" value="Winged helix-like DNA-binding domain superfamily/Winged helix DNA-binding domain"/>
    <property type="match status" value="1"/>
</dbReference>
<dbReference type="Proteomes" id="UP001597052">
    <property type="component" value="Unassembled WGS sequence"/>
</dbReference>
<dbReference type="InterPro" id="IPR036388">
    <property type="entry name" value="WH-like_DNA-bd_sf"/>
</dbReference>
<protein>
    <submittedName>
        <fullName evidence="2">PadR family transcriptional regulator</fullName>
    </submittedName>
</protein>
<comment type="caution">
    <text evidence="2">The sequence shown here is derived from an EMBL/GenBank/DDBJ whole genome shotgun (WGS) entry which is preliminary data.</text>
</comment>
<dbReference type="Pfam" id="PF03551">
    <property type="entry name" value="PadR"/>
    <property type="match status" value="1"/>
</dbReference>
<dbReference type="AlphaFoldDB" id="A0ABD6DES0"/>
<evidence type="ECO:0000259" key="1">
    <source>
        <dbReference type="Pfam" id="PF03551"/>
    </source>
</evidence>
<reference evidence="2 3" key="1">
    <citation type="journal article" date="2019" name="Int. J. Syst. Evol. Microbiol.">
        <title>The Global Catalogue of Microorganisms (GCM) 10K type strain sequencing project: providing services to taxonomists for standard genome sequencing and annotation.</title>
        <authorList>
            <consortium name="The Broad Institute Genomics Platform"/>
            <consortium name="The Broad Institute Genome Sequencing Center for Infectious Disease"/>
            <person name="Wu L."/>
            <person name="Ma J."/>
        </authorList>
    </citation>
    <scope>NUCLEOTIDE SEQUENCE [LARGE SCALE GENOMIC DNA]</scope>
    <source>
        <strain evidence="2 3">CGMCC 1.10593</strain>
    </source>
</reference>
<dbReference type="RefSeq" id="WP_256397661.1">
    <property type="nucleotide sequence ID" value="NZ_JANHDJ010000009.1"/>
</dbReference>
<dbReference type="SUPFAM" id="SSF46785">
    <property type="entry name" value="Winged helix' DNA-binding domain"/>
    <property type="match status" value="1"/>
</dbReference>
<evidence type="ECO:0000313" key="2">
    <source>
        <dbReference type="EMBL" id="MFD1643679.1"/>
    </source>
</evidence>
<keyword evidence="3" id="KW-1185">Reference proteome</keyword>
<dbReference type="InterPro" id="IPR036390">
    <property type="entry name" value="WH_DNA-bd_sf"/>
</dbReference>